<dbReference type="Proteomes" id="UP001589693">
    <property type="component" value="Unassembled WGS sequence"/>
</dbReference>
<feature type="domain" description="Response regulatory" evidence="7">
    <location>
        <begin position="5"/>
        <end position="121"/>
    </location>
</feature>
<accession>A0ABV5ZVL9</accession>
<dbReference type="InterPro" id="IPR011006">
    <property type="entry name" value="CheY-like_superfamily"/>
</dbReference>
<evidence type="ECO:0000313" key="8">
    <source>
        <dbReference type="EMBL" id="MFB9904923.1"/>
    </source>
</evidence>
<keyword evidence="2" id="KW-0805">Transcription regulation</keyword>
<comment type="caution">
    <text evidence="8">The sequence shown here is derived from an EMBL/GenBank/DDBJ whole genome shotgun (WGS) entry which is preliminary data.</text>
</comment>
<dbReference type="InterPro" id="IPR039420">
    <property type="entry name" value="WalR-like"/>
</dbReference>
<keyword evidence="3" id="KW-0238">DNA-binding</keyword>
<keyword evidence="4" id="KW-0804">Transcription</keyword>
<evidence type="ECO:0000256" key="2">
    <source>
        <dbReference type="ARBA" id="ARBA00023015"/>
    </source>
</evidence>
<evidence type="ECO:0000259" key="6">
    <source>
        <dbReference type="PROSITE" id="PS50043"/>
    </source>
</evidence>
<dbReference type="PRINTS" id="PR00038">
    <property type="entry name" value="HTHLUXR"/>
</dbReference>
<dbReference type="Pfam" id="PF00072">
    <property type="entry name" value="Response_reg"/>
    <property type="match status" value="1"/>
</dbReference>
<dbReference type="InterPro" id="IPR001789">
    <property type="entry name" value="Sig_transdc_resp-reg_receiver"/>
</dbReference>
<dbReference type="EMBL" id="JBHLZU010000010">
    <property type="protein sequence ID" value="MFB9904923.1"/>
    <property type="molecule type" value="Genomic_DNA"/>
</dbReference>
<dbReference type="InterPro" id="IPR016032">
    <property type="entry name" value="Sig_transdc_resp-reg_C-effctor"/>
</dbReference>
<reference evidence="8 9" key="1">
    <citation type="submission" date="2024-09" db="EMBL/GenBank/DDBJ databases">
        <authorList>
            <person name="Sun Q."/>
            <person name="Mori K."/>
        </authorList>
    </citation>
    <scope>NUCLEOTIDE SEQUENCE [LARGE SCALE GENOMIC DNA]</scope>
    <source>
        <strain evidence="8 9">TBRC 7907</strain>
    </source>
</reference>
<name>A0ABV5ZVL9_9PSEU</name>
<dbReference type="SUPFAM" id="SSF46894">
    <property type="entry name" value="C-terminal effector domain of the bipartite response regulators"/>
    <property type="match status" value="1"/>
</dbReference>
<dbReference type="PROSITE" id="PS50110">
    <property type="entry name" value="RESPONSE_REGULATORY"/>
    <property type="match status" value="1"/>
</dbReference>
<dbReference type="PANTHER" id="PTHR43214:SF24">
    <property type="entry name" value="TRANSCRIPTIONAL REGULATORY PROTEIN NARL-RELATED"/>
    <property type="match status" value="1"/>
</dbReference>
<feature type="domain" description="HTH luxR-type" evidence="6">
    <location>
        <begin position="146"/>
        <end position="211"/>
    </location>
</feature>
<dbReference type="SUPFAM" id="SSF52172">
    <property type="entry name" value="CheY-like"/>
    <property type="match status" value="1"/>
</dbReference>
<gene>
    <name evidence="8" type="ORF">ACFFQA_13355</name>
</gene>
<dbReference type="SMART" id="SM00421">
    <property type="entry name" value="HTH_LUXR"/>
    <property type="match status" value="1"/>
</dbReference>
<dbReference type="RefSeq" id="WP_377852122.1">
    <property type="nucleotide sequence ID" value="NZ_JBHLZU010000010.1"/>
</dbReference>
<proteinExistence type="predicted"/>
<organism evidence="8 9">
    <name type="scientific">Allokutzneria oryzae</name>
    <dbReference type="NCBI Taxonomy" id="1378989"/>
    <lineage>
        <taxon>Bacteria</taxon>
        <taxon>Bacillati</taxon>
        <taxon>Actinomycetota</taxon>
        <taxon>Actinomycetes</taxon>
        <taxon>Pseudonocardiales</taxon>
        <taxon>Pseudonocardiaceae</taxon>
        <taxon>Allokutzneria</taxon>
    </lineage>
</organism>
<dbReference type="InterPro" id="IPR000792">
    <property type="entry name" value="Tscrpt_reg_LuxR_C"/>
</dbReference>
<evidence type="ECO:0000256" key="3">
    <source>
        <dbReference type="ARBA" id="ARBA00023125"/>
    </source>
</evidence>
<dbReference type="Gene3D" id="3.40.50.2300">
    <property type="match status" value="1"/>
</dbReference>
<protein>
    <submittedName>
        <fullName evidence="8">Response regulator</fullName>
    </submittedName>
</protein>
<evidence type="ECO:0000259" key="7">
    <source>
        <dbReference type="PROSITE" id="PS50110"/>
    </source>
</evidence>
<dbReference type="PROSITE" id="PS00622">
    <property type="entry name" value="HTH_LUXR_1"/>
    <property type="match status" value="1"/>
</dbReference>
<dbReference type="CDD" id="cd06170">
    <property type="entry name" value="LuxR_C_like"/>
    <property type="match status" value="1"/>
</dbReference>
<dbReference type="InterPro" id="IPR058245">
    <property type="entry name" value="NreC/VraR/RcsB-like_REC"/>
</dbReference>
<feature type="modified residue" description="4-aspartylphosphate" evidence="5">
    <location>
        <position position="56"/>
    </location>
</feature>
<dbReference type="Pfam" id="PF00196">
    <property type="entry name" value="GerE"/>
    <property type="match status" value="1"/>
</dbReference>
<evidence type="ECO:0000313" key="9">
    <source>
        <dbReference type="Proteomes" id="UP001589693"/>
    </source>
</evidence>
<keyword evidence="1 5" id="KW-0597">Phosphoprotein</keyword>
<dbReference type="PANTHER" id="PTHR43214">
    <property type="entry name" value="TWO-COMPONENT RESPONSE REGULATOR"/>
    <property type="match status" value="1"/>
</dbReference>
<evidence type="ECO:0000256" key="1">
    <source>
        <dbReference type="ARBA" id="ARBA00022553"/>
    </source>
</evidence>
<evidence type="ECO:0000256" key="4">
    <source>
        <dbReference type="ARBA" id="ARBA00023163"/>
    </source>
</evidence>
<dbReference type="CDD" id="cd17535">
    <property type="entry name" value="REC_NarL-like"/>
    <property type="match status" value="1"/>
</dbReference>
<keyword evidence="9" id="KW-1185">Reference proteome</keyword>
<sequence length="212" mass="22722">MEPMRVLVVDDHPLFRYGLCAMLSTVPEIEVVGEAATGTAAVSLAASLQPDVVVMDLNMPDFNGVEASRRITRTSPHIGVLVLTMFDDDQSVFAAMRAGARGYLLKGAGEDEIVRAIRAVGQGEAIFGPAVATRLLGFFGSTPAQPVEAFPELTSREREVLSLIAQGESNPAIARQLVISPKTVRNHVSNIFSKLHVADRAQAIMRAREAGL</sequence>
<dbReference type="PROSITE" id="PS50043">
    <property type="entry name" value="HTH_LUXR_2"/>
    <property type="match status" value="1"/>
</dbReference>
<dbReference type="SMART" id="SM00448">
    <property type="entry name" value="REC"/>
    <property type="match status" value="1"/>
</dbReference>
<evidence type="ECO:0000256" key="5">
    <source>
        <dbReference type="PROSITE-ProRule" id="PRU00169"/>
    </source>
</evidence>